<comment type="caution">
    <text evidence="1">The sequence shown here is derived from an EMBL/GenBank/DDBJ whole genome shotgun (WGS) entry which is preliminary data.</text>
</comment>
<accession>A0A4Q5HCH9</accession>
<name>A0A4Q5HCH9_9BACE</name>
<gene>
    <name evidence="1" type="ORF">EAJ06_13550</name>
</gene>
<protein>
    <submittedName>
        <fullName evidence="1">Uncharacterized protein</fullName>
    </submittedName>
</protein>
<sequence>MDKEKFNRAIELNKKIEEYKSHKTALESYNIKYGGGLIFTYNRMHNDVPLKEEIFGKNFFQNYMNALDNKIETLQKDFNEL</sequence>
<proteinExistence type="predicted"/>
<dbReference type="AlphaFoldDB" id="A0A4Q5HCH9"/>
<dbReference type="Proteomes" id="UP000291191">
    <property type="component" value="Unassembled WGS sequence"/>
</dbReference>
<evidence type="ECO:0000313" key="2">
    <source>
        <dbReference type="Proteomes" id="UP000291191"/>
    </source>
</evidence>
<evidence type="ECO:0000313" key="1">
    <source>
        <dbReference type="EMBL" id="RYT79642.1"/>
    </source>
</evidence>
<dbReference type="RefSeq" id="WP_130070082.1">
    <property type="nucleotide sequence ID" value="NZ_RCXO01000016.1"/>
</dbReference>
<organism evidence="1 2">
    <name type="scientific">Bacteroides intestinalis</name>
    <dbReference type="NCBI Taxonomy" id="329854"/>
    <lineage>
        <taxon>Bacteria</taxon>
        <taxon>Pseudomonadati</taxon>
        <taxon>Bacteroidota</taxon>
        <taxon>Bacteroidia</taxon>
        <taxon>Bacteroidales</taxon>
        <taxon>Bacteroidaceae</taxon>
        <taxon>Bacteroides</taxon>
    </lineage>
</organism>
<dbReference type="EMBL" id="RCXO01000016">
    <property type="protein sequence ID" value="RYT79642.1"/>
    <property type="molecule type" value="Genomic_DNA"/>
</dbReference>
<keyword evidence="2" id="KW-1185">Reference proteome</keyword>
<reference evidence="1 2" key="1">
    <citation type="journal article" date="2019" name="Science, e1252229">
        <title>Invertible promoters mediate bacterial phase variation, antibiotic resistance, and host adaptation in the gut.</title>
        <authorList>
            <person name="Jiang X."/>
            <person name="Hall A.B."/>
            <person name="Arthur T.D."/>
            <person name="Plichta D.R."/>
            <person name="Covington C.T."/>
            <person name="Poyet M."/>
            <person name="Crothers J."/>
            <person name="Moses P.L."/>
            <person name="Tolonen A.C."/>
            <person name="Vlamakis H."/>
            <person name="Alm E.J."/>
            <person name="Xavier R.J."/>
        </authorList>
    </citation>
    <scope>NUCLEOTIDE SEQUENCE [LARGE SCALE GENOMIC DNA]</scope>
    <source>
        <strain evidence="2">bf_0095</strain>
    </source>
</reference>